<dbReference type="Proteomes" id="UP000741013">
    <property type="component" value="Unassembled WGS sequence"/>
</dbReference>
<gene>
    <name evidence="2" type="ORF">JOM49_007685</name>
</gene>
<protein>
    <submittedName>
        <fullName evidence="2">Uncharacterized protein (TIGR03086 family)</fullName>
    </submittedName>
</protein>
<name>A0ABS4Q4X2_9PSEU</name>
<keyword evidence="3" id="KW-1185">Reference proteome</keyword>
<evidence type="ECO:0000313" key="3">
    <source>
        <dbReference type="Proteomes" id="UP000741013"/>
    </source>
</evidence>
<dbReference type="InterPro" id="IPR017520">
    <property type="entry name" value="CHP03086"/>
</dbReference>
<dbReference type="EMBL" id="JAGGMS010000001">
    <property type="protein sequence ID" value="MBP2186159.1"/>
    <property type="molecule type" value="Genomic_DNA"/>
</dbReference>
<feature type="domain" description="Mycothiol-dependent maleylpyruvate isomerase metal-binding" evidence="1">
    <location>
        <begin position="26"/>
        <end position="132"/>
    </location>
</feature>
<dbReference type="Pfam" id="PF11716">
    <property type="entry name" value="MDMPI_N"/>
    <property type="match status" value="1"/>
</dbReference>
<dbReference type="NCBIfam" id="TIGR03083">
    <property type="entry name" value="maleylpyruvate isomerase family mycothiol-dependent enzyme"/>
    <property type="match status" value="1"/>
</dbReference>
<dbReference type="InterPro" id="IPR017517">
    <property type="entry name" value="Maleyloyr_isom"/>
</dbReference>
<evidence type="ECO:0000313" key="2">
    <source>
        <dbReference type="EMBL" id="MBP2186159.1"/>
    </source>
</evidence>
<proteinExistence type="predicted"/>
<comment type="caution">
    <text evidence="2">The sequence shown here is derived from an EMBL/GenBank/DDBJ whole genome shotgun (WGS) entry which is preliminary data.</text>
</comment>
<dbReference type="InterPro" id="IPR024344">
    <property type="entry name" value="MDMPI_metal-binding"/>
</dbReference>
<organism evidence="2 3">
    <name type="scientific">Amycolatopsis magusensis</name>
    <dbReference type="NCBI Taxonomy" id="882444"/>
    <lineage>
        <taxon>Bacteria</taxon>
        <taxon>Bacillati</taxon>
        <taxon>Actinomycetota</taxon>
        <taxon>Actinomycetes</taxon>
        <taxon>Pseudonocardiales</taxon>
        <taxon>Pseudonocardiaceae</taxon>
        <taxon>Amycolatopsis</taxon>
    </lineage>
</organism>
<evidence type="ECO:0000259" key="1">
    <source>
        <dbReference type="Pfam" id="PF11716"/>
    </source>
</evidence>
<dbReference type="InterPro" id="IPR034660">
    <property type="entry name" value="DinB/YfiT-like"/>
</dbReference>
<dbReference type="RefSeq" id="WP_209669048.1">
    <property type="nucleotide sequence ID" value="NZ_JAGGMS010000001.1"/>
</dbReference>
<dbReference type="Gene3D" id="1.20.120.450">
    <property type="entry name" value="dinb family like domain"/>
    <property type="match status" value="1"/>
</dbReference>
<dbReference type="SUPFAM" id="SSF109854">
    <property type="entry name" value="DinB/YfiT-like putative metalloenzymes"/>
    <property type="match status" value="1"/>
</dbReference>
<accession>A0ABS4Q4X2</accession>
<reference evidence="2 3" key="1">
    <citation type="submission" date="2021-03" db="EMBL/GenBank/DDBJ databases">
        <title>Sequencing the genomes of 1000 actinobacteria strains.</title>
        <authorList>
            <person name="Klenk H.-P."/>
        </authorList>
    </citation>
    <scope>NUCLEOTIDE SEQUENCE [LARGE SCALE GENOMIC DNA]</scope>
    <source>
        <strain evidence="2 3">DSM 45510</strain>
    </source>
</reference>
<dbReference type="NCBIfam" id="TIGR03086">
    <property type="entry name" value="TIGR03086 family metal-binding protein"/>
    <property type="match status" value="1"/>
</dbReference>
<sequence length="190" mass="19686">MMPTPPRALTGGVALLERAVSYTLGNLMLVTDESMANPTPCREWDLRALLAHLDDALTALAEAAEFGRVSLEPAAPVPGDPAAAVRARAGELLGAWSGEPRDLVSLGGTSMTTGLIAGAGALEVAVHGWDVARACGHDRPLPPALAGEMLELSALFVTGADRPERFAAPIEVTGRATSGDRLLAFLGRRA</sequence>